<dbReference type="AlphaFoldDB" id="A0A975T9U4"/>
<dbReference type="KEGG" id="rsin:B6N60_02713"/>
<accession>A0A975T9U4</accession>
<organism evidence="1 2">
    <name type="scientific">Richelia sinica FACHB-800</name>
    <dbReference type="NCBI Taxonomy" id="1357546"/>
    <lineage>
        <taxon>Bacteria</taxon>
        <taxon>Bacillati</taxon>
        <taxon>Cyanobacteriota</taxon>
        <taxon>Cyanophyceae</taxon>
        <taxon>Nostocales</taxon>
        <taxon>Nostocaceae</taxon>
        <taxon>Richelia</taxon>
    </lineage>
</organism>
<dbReference type="EMBL" id="CP021056">
    <property type="protein sequence ID" value="QXE24011.1"/>
    <property type="molecule type" value="Genomic_DNA"/>
</dbReference>
<dbReference type="Proteomes" id="UP000683511">
    <property type="component" value="Chromosome"/>
</dbReference>
<evidence type="ECO:0000313" key="2">
    <source>
        <dbReference type="Proteomes" id="UP000683511"/>
    </source>
</evidence>
<keyword evidence="2" id="KW-1185">Reference proteome</keyword>
<sequence>MNHLFIPLDSDNDVLLIGKDTFIISRLKEILKRQIKDKLNQQIYNAENQSQGIMANTLGIFSVGETYLYTKEFRFETINSCQLLKVGSQGWQKGQLKITICIVFAQEHIEEIQLEFAPDQGEINNHISPPMVNLHPIYSR</sequence>
<name>A0A975T9U4_9NOST</name>
<protein>
    <submittedName>
        <fullName evidence="1">KGK family protein</fullName>
    </submittedName>
</protein>
<gene>
    <name evidence="1" type="ORF">B6N60_02713</name>
</gene>
<proteinExistence type="predicted"/>
<evidence type="ECO:0000313" key="1">
    <source>
        <dbReference type="EMBL" id="QXE24011.1"/>
    </source>
</evidence>
<dbReference type="InterPro" id="IPR014971">
    <property type="entry name" value="KGK"/>
</dbReference>
<dbReference type="Pfam" id="PF08872">
    <property type="entry name" value="KGK"/>
    <property type="match status" value="1"/>
</dbReference>
<reference evidence="1" key="1">
    <citation type="submission" date="2017-04" db="EMBL/GenBank/DDBJ databases">
        <title>Genome deletions in a multicellular cyanobacterial endosymbiont for morphological adaptation in marine diatoms.</title>
        <authorList>
            <person name="Wang Y."/>
            <person name="Gao H."/>
            <person name="Li R."/>
            <person name="Xu X."/>
        </authorList>
    </citation>
    <scope>NUCLEOTIDE SEQUENCE</scope>
    <source>
        <strain evidence="1">FACHB 800</strain>
    </source>
</reference>
<dbReference type="RefSeq" id="WP_190606078.1">
    <property type="nucleotide sequence ID" value="NZ_CP021056.1"/>
</dbReference>